<organism evidence="7 8">
    <name type="scientific">Chloropicon roscoffensis</name>
    <dbReference type="NCBI Taxonomy" id="1461544"/>
    <lineage>
        <taxon>Eukaryota</taxon>
        <taxon>Viridiplantae</taxon>
        <taxon>Chlorophyta</taxon>
        <taxon>Chloropicophyceae</taxon>
        <taxon>Chloropicales</taxon>
        <taxon>Chloropicaceae</taxon>
        <taxon>Chloropicon</taxon>
    </lineage>
</organism>
<name>A0AAX4PLV2_9CHLO</name>
<gene>
    <name evidence="7" type="ORF">HKI87_17g84500</name>
</gene>
<evidence type="ECO:0000256" key="5">
    <source>
        <dbReference type="ARBA" id="ARBA00023273"/>
    </source>
</evidence>
<dbReference type="PANTHER" id="PTHR20899">
    <property type="entry name" value="PIERCE HOMOLOG"/>
    <property type="match status" value="1"/>
</dbReference>
<keyword evidence="8" id="KW-1185">Reference proteome</keyword>
<dbReference type="InterPro" id="IPR026507">
    <property type="entry name" value="PIRC1/2"/>
</dbReference>
<dbReference type="AlphaFoldDB" id="A0AAX4PLV2"/>
<keyword evidence="3" id="KW-0963">Cytoplasm</keyword>
<keyword evidence="4" id="KW-0206">Cytoskeleton</keyword>
<evidence type="ECO:0000256" key="1">
    <source>
        <dbReference type="ARBA" id="ARBA00004138"/>
    </source>
</evidence>
<dbReference type="Proteomes" id="UP001472866">
    <property type="component" value="Chromosome 17"/>
</dbReference>
<evidence type="ECO:0000256" key="2">
    <source>
        <dbReference type="ARBA" id="ARBA00004245"/>
    </source>
</evidence>
<dbReference type="GO" id="GO:0005879">
    <property type="term" value="C:axonemal microtubule"/>
    <property type="evidence" value="ECO:0007669"/>
    <property type="project" value="InterPro"/>
</dbReference>
<evidence type="ECO:0000256" key="4">
    <source>
        <dbReference type="ARBA" id="ARBA00023212"/>
    </source>
</evidence>
<sequence length="499" mass="56123">MGKGSSGRDGTSAKVALILVGSSFGNVFADDVYNHGDYKFLITSNDGEKRHVTTMLIQLGGVPVIDYWLLTAQQSKRLQALEDNLYIVANKDNIDEFEAWANDKYKKRLWCNEATKFDREYLNTLQDVAALVTEKGLDKDFTHLCIIDGNCCFSPDFNLTRIIEHSFIRDTDAITTFKMPKPTSIAGKLTNNTDKVVVHVDPNANSNPEVFAIDEAVSPSQADNIPEDSYLMGNVYYVHANSVSALVAAANNRENVSISARFAAGSMVDFFRQRIADGHKVYAHECKHVLCLNTLNQFKFADSFFKFYASQVRKAMEDQKQKHNDTNMAENFKTEFSATERKKKEMYDKYEKKLTQTNHIIPVYVVKQELARSTLDTDQIMTEFEEHYAAISSSRNSEVTLRKSGAGGAMQVQPQEKKYTLPQRFCDTSTWQHKPVKQHAVFTTTNSNYGLKAPTPQTMPSLFAGINGSFTNKFPGLYKSSGFTTAKTTSKVHKSLDDF</sequence>
<dbReference type="InterPro" id="IPR029044">
    <property type="entry name" value="Nucleotide-diphossugar_trans"/>
</dbReference>
<dbReference type="PANTHER" id="PTHR20899:SF1">
    <property type="entry name" value="PIERCER OF MICROTUBULE WALL 1 PROTEIN"/>
    <property type="match status" value="1"/>
</dbReference>
<keyword evidence="5" id="KW-0966">Cell projection</keyword>
<comment type="subcellular location">
    <subcellularLocation>
        <location evidence="1">Cell projection</location>
        <location evidence="1">Cilium</location>
    </subcellularLocation>
    <subcellularLocation>
        <location evidence="2">Cytoplasm</location>
        <location evidence="2">Cytoskeleton</location>
    </subcellularLocation>
</comment>
<evidence type="ECO:0000256" key="3">
    <source>
        <dbReference type="ARBA" id="ARBA00022490"/>
    </source>
</evidence>
<dbReference type="Pfam" id="PF14892">
    <property type="entry name" value="PIRC1_2"/>
    <property type="match status" value="1"/>
</dbReference>
<reference evidence="7 8" key="1">
    <citation type="submission" date="2024-03" db="EMBL/GenBank/DDBJ databases">
        <title>Complete genome sequence of the green alga Chloropicon roscoffensis RCC1871.</title>
        <authorList>
            <person name="Lemieux C."/>
            <person name="Pombert J.-F."/>
            <person name="Otis C."/>
            <person name="Turmel M."/>
        </authorList>
    </citation>
    <scope>NUCLEOTIDE SEQUENCE [LARGE SCALE GENOMIC DNA]</scope>
    <source>
        <strain evidence="7 8">RCC1871</strain>
    </source>
</reference>
<dbReference type="SUPFAM" id="SSF53448">
    <property type="entry name" value="Nucleotide-diphospho-sugar transferases"/>
    <property type="match status" value="1"/>
</dbReference>
<proteinExistence type="inferred from homology"/>
<evidence type="ECO:0000256" key="6">
    <source>
        <dbReference type="ARBA" id="ARBA00038014"/>
    </source>
</evidence>
<dbReference type="Gene3D" id="3.90.550.10">
    <property type="entry name" value="Spore Coat Polysaccharide Biosynthesis Protein SpsA, Chain A"/>
    <property type="match status" value="1"/>
</dbReference>
<accession>A0AAX4PLV2</accession>
<evidence type="ECO:0000313" key="8">
    <source>
        <dbReference type="Proteomes" id="UP001472866"/>
    </source>
</evidence>
<dbReference type="GO" id="GO:0035082">
    <property type="term" value="P:axoneme assembly"/>
    <property type="evidence" value="ECO:0007669"/>
    <property type="project" value="InterPro"/>
</dbReference>
<comment type="similarity">
    <text evidence="6">Belongs to the PIERCE1 family.</text>
</comment>
<protein>
    <submittedName>
        <fullName evidence="7">Uncharacterized protein</fullName>
    </submittedName>
</protein>
<evidence type="ECO:0000313" key="7">
    <source>
        <dbReference type="EMBL" id="WZN66879.1"/>
    </source>
</evidence>
<dbReference type="EMBL" id="CP151517">
    <property type="protein sequence ID" value="WZN66879.1"/>
    <property type="molecule type" value="Genomic_DNA"/>
</dbReference>